<protein>
    <recommendedName>
        <fullName evidence="11">Chloride channel protein</fullName>
    </recommendedName>
</protein>
<feature type="transmembrane region" description="Helical" evidence="11">
    <location>
        <begin position="415"/>
        <end position="438"/>
    </location>
</feature>
<feature type="transmembrane region" description="Helical" evidence="11">
    <location>
        <begin position="264"/>
        <end position="286"/>
    </location>
</feature>
<evidence type="ECO:0000256" key="6">
    <source>
        <dbReference type="ARBA" id="ARBA00023065"/>
    </source>
</evidence>
<evidence type="ECO:0000256" key="4">
    <source>
        <dbReference type="ARBA" id="ARBA00022737"/>
    </source>
</evidence>
<evidence type="ECO:0000256" key="11">
    <source>
        <dbReference type="RuleBase" id="RU361221"/>
    </source>
</evidence>
<accession>A0A8C7JUI0</accession>
<proteinExistence type="inferred from homology"/>
<dbReference type="GeneTree" id="ENSGT00940000158458"/>
<feature type="transmembrane region" description="Helical" evidence="11">
    <location>
        <begin position="103"/>
        <end position="131"/>
    </location>
</feature>
<evidence type="ECO:0000256" key="3">
    <source>
        <dbReference type="ARBA" id="ARBA00022692"/>
    </source>
</evidence>
<evidence type="ECO:0000313" key="14">
    <source>
        <dbReference type="Proteomes" id="UP000694557"/>
    </source>
</evidence>
<dbReference type="PROSITE" id="PS51371">
    <property type="entry name" value="CBS"/>
    <property type="match status" value="1"/>
</dbReference>
<feature type="transmembrane region" description="Helical" evidence="11">
    <location>
        <begin position="450"/>
        <end position="474"/>
    </location>
</feature>
<name>A0A8C7JUI0_ONCKI</name>
<evidence type="ECO:0000256" key="2">
    <source>
        <dbReference type="ARBA" id="ARBA00022448"/>
    </source>
</evidence>
<feature type="transmembrane region" description="Helical" evidence="11">
    <location>
        <begin position="229"/>
        <end position="252"/>
    </location>
</feature>
<dbReference type="Proteomes" id="UP000694557">
    <property type="component" value="Unassembled WGS sequence"/>
</dbReference>
<feature type="domain" description="CBS" evidence="12">
    <location>
        <begin position="645"/>
        <end position="703"/>
    </location>
</feature>
<reference evidence="13" key="1">
    <citation type="submission" date="2025-08" db="UniProtKB">
        <authorList>
            <consortium name="Ensembl"/>
        </authorList>
    </citation>
    <scope>IDENTIFICATION</scope>
</reference>
<reference evidence="13" key="2">
    <citation type="submission" date="2025-09" db="UniProtKB">
        <authorList>
            <consortium name="Ensembl"/>
        </authorList>
    </citation>
    <scope>IDENTIFICATION</scope>
</reference>
<keyword evidence="7 10" id="KW-0129">CBS domain</keyword>
<keyword evidence="8 11" id="KW-0472">Membrane</keyword>
<dbReference type="InterPro" id="IPR051280">
    <property type="entry name" value="Cl-channel/antiporter"/>
</dbReference>
<evidence type="ECO:0000256" key="8">
    <source>
        <dbReference type="ARBA" id="ARBA00023136"/>
    </source>
</evidence>
<dbReference type="CDD" id="cd03685">
    <property type="entry name" value="ClC_6_like"/>
    <property type="match status" value="1"/>
</dbReference>
<dbReference type="InterPro" id="IPR046342">
    <property type="entry name" value="CBS_dom_sf"/>
</dbReference>
<dbReference type="AlphaFoldDB" id="A0A8C7JUI0"/>
<dbReference type="PANTHER" id="PTHR11689:SF136">
    <property type="entry name" value="H(+)_CL(-) EXCHANGE TRANSPORTER 7"/>
    <property type="match status" value="1"/>
</dbReference>
<comment type="similarity">
    <text evidence="11">Belongs to the chloride channel (TC 2.A.49) family.</text>
</comment>
<feature type="transmembrane region" description="Helical" evidence="11">
    <location>
        <begin position="164"/>
        <end position="185"/>
    </location>
</feature>
<dbReference type="SMART" id="SM00116">
    <property type="entry name" value="CBS"/>
    <property type="match status" value="2"/>
</dbReference>
<keyword evidence="2 11" id="KW-0813">Transport</keyword>
<comment type="subcellular location">
    <subcellularLocation>
        <location evidence="1 11">Membrane</location>
        <topology evidence="1 11">Multi-pass membrane protein</topology>
    </subcellularLocation>
</comment>
<dbReference type="PANTHER" id="PTHR11689">
    <property type="entry name" value="CHLORIDE CHANNEL PROTEIN CLC FAMILY MEMBER"/>
    <property type="match status" value="1"/>
</dbReference>
<keyword evidence="14" id="KW-1185">Reference proteome</keyword>
<dbReference type="InterPro" id="IPR002249">
    <property type="entry name" value="CIC-7"/>
</dbReference>
<dbReference type="GO" id="GO:0005254">
    <property type="term" value="F:chloride channel activity"/>
    <property type="evidence" value="ECO:0007669"/>
    <property type="project" value="UniProtKB-UniRule"/>
</dbReference>
<evidence type="ECO:0000313" key="13">
    <source>
        <dbReference type="Ensembl" id="ENSOKIP00005093410.1"/>
    </source>
</evidence>
<keyword evidence="6 11" id="KW-0406">Ion transport</keyword>
<dbReference type="InterPro" id="IPR001807">
    <property type="entry name" value="ClC"/>
</dbReference>
<evidence type="ECO:0000256" key="10">
    <source>
        <dbReference type="PROSITE-ProRule" id="PRU00703"/>
    </source>
</evidence>
<keyword evidence="5 11" id="KW-1133">Transmembrane helix</keyword>
<comment type="caution">
    <text evidence="11">Lacks conserved residue(s) required for the propagation of feature annotation.</text>
</comment>
<dbReference type="GO" id="GO:0062158">
    <property type="term" value="F:chloride:proton antiporter activity"/>
    <property type="evidence" value="ECO:0007669"/>
    <property type="project" value="InterPro"/>
</dbReference>
<dbReference type="CDD" id="cd04591">
    <property type="entry name" value="CBS_pair_voltage-gated_CLC_euk_bac"/>
    <property type="match status" value="1"/>
</dbReference>
<dbReference type="FunFam" id="3.10.580.10:FF:000029">
    <property type="entry name" value="Chloride channel protein"/>
    <property type="match status" value="1"/>
</dbReference>
<dbReference type="Gene3D" id="1.10.3080.10">
    <property type="entry name" value="Clc chloride channel"/>
    <property type="match status" value="2"/>
</dbReference>
<evidence type="ECO:0000256" key="7">
    <source>
        <dbReference type="ARBA" id="ARBA00023122"/>
    </source>
</evidence>
<dbReference type="SUPFAM" id="SSF54631">
    <property type="entry name" value="CBS-domain pair"/>
    <property type="match status" value="1"/>
</dbReference>
<dbReference type="InterPro" id="IPR014743">
    <property type="entry name" value="Cl-channel_core"/>
</dbReference>
<keyword evidence="3 11" id="KW-0812">Transmembrane</keyword>
<keyword evidence="4" id="KW-0677">Repeat</keyword>
<evidence type="ECO:0000259" key="12">
    <source>
        <dbReference type="PROSITE" id="PS51371"/>
    </source>
</evidence>
<evidence type="ECO:0000256" key="5">
    <source>
        <dbReference type="ARBA" id="ARBA00022989"/>
    </source>
</evidence>
<gene>
    <name evidence="13" type="primary">CLCN7</name>
    <name evidence="13" type="synonym">clcn7</name>
</gene>
<dbReference type="GO" id="GO:0005765">
    <property type="term" value="C:lysosomal membrane"/>
    <property type="evidence" value="ECO:0007669"/>
    <property type="project" value="TreeGrafter"/>
</dbReference>
<dbReference type="PRINTS" id="PR01118">
    <property type="entry name" value="CLCHANNEL7"/>
</dbReference>
<dbReference type="Pfam" id="PF00654">
    <property type="entry name" value="Voltage_CLC"/>
    <property type="match status" value="2"/>
</dbReference>
<dbReference type="Pfam" id="PF00571">
    <property type="entry name" value="CBS"/>
    <property type="match status" value="1"/>
</dbReference>
<keyword evidence="9 11" id="KW-0868">Chloride</keyword>
<organism evidence="13 14">
    <name type="scientific">Oncorhynchus kisutch</name>
    <name type="common">Coho salmon</name>
    <name type="synonym">Salmo kisutch</name>
    <dbReference type="NCBI Taxonomy" id="8019"/>
    <lineage>
        <taxon>Eukaryota</taxon>
        <taxon>Metazoa</taxon>
        <taxon>Chordata</taxon>
        <taxon>Craniata</taxon>
        <taxon>Vertebrata</taxon>
        <taxon>Euteleostomi</taxon>
        <taxon>Actinopterygii</taxon>
        <taxon>Neopterygii</taxon>
        <taxon>Teleostei</taxon>
        <taxon>Protacanthopterygii</taxon>
        <taxon>Salmoniformes</taxon>
        <taxon>Salmonidae</taxon>
        <taxon>Salmoninae</taxon>
        <taxon>Oncorhynchus</taxon>
    </lineage>
</organism>
<feature type="transmembrane region" description="Helical" evidence="11">
    <location>
        <begin position="480"/>
        <end position="501"/>
    </location>
</feature>
<dbReference type="InterPro" id="IPR000644">
    <property type="entry name" value="CBS_dom"/>
</dbReference>
<feature type="transmembrane region" description="Helical" evidence="11">
    <location>
        <begin position="387"/>
        <end position="409"/>
    </location>
</feature>
<evidence type="ECO:0000256" key="1">
    <source>
        <dbReference type="ARBA" id="ARBA00004141"/>
    </source>
</evidence>
<dbReference type="Ensembl" id="ENSOKIT00005099820.1">
    <property type="protein sequence ID" value="ENSOKIP00005093410.1"/>
    <property type="gene ID" value="ENSOKIG00005040446.1"/>
</dbReference>
<dbReference type="FunFam" id="1.10.3080.10:FF:000014">
    <property type="entry name" value="Chloride channel protein"/>
    <property type="match status" value="1"/>
</dbReference>
<feature type="transmembrane region" description="Helical" evidence="11">
    <location>
        <begin position="58"/>
        <end position="82"/>
    </location>
</feature>
<dbReference type="Gene3D" id="3.10.580.10">
    <property type="entry name" value="CBS-domain"/>
    <property type="match status" value="1"/>
</dbReference>
<dbReference type="PRINTS" id="PR00762">
    <property type="entry name" value="CLCHANNEL"/>
</dbReference>
<sequence length="709" mass="77959">MHPSLLQDSVRGCPKEIPHNEKLLSLKYESLDYDNSENQLFLEEERRMSFLGFKCLEISRWVICGLIGFLTGLIACCIDIAVENLAGVKYYVVKQNIEKFTEVGGLSISLILWAVLNSAFVMVGAVIVAFFEPGAAGSGIPQIKCYLNGVKIPRRLMLHLNPHLLNTLVVKVCGVICSVAGGLAVGKEGPMIHSGAVVAAGVSQGRSTSLKKDFKIFEYFRRDTEKRDFVSAGAAAGVSAAFGAPVGGVLFSLEEGASFWNQMLTWRIFFASMISTFTLNFFLSIYNNKPGDLSSPGLINFGRFESDVSVCLLLSSPKPCVISLYVHRPCLQVMEAMLVAPLGPDQSEDYPLQLFCADGEYNSMATAFFNTPERSVRSLFHNPPGSYNPLTLSLFTLTYFFLACWTYGLTVSAGVFIPSLLIGAAWGRLFGILLAAITPNGSVWAVPGKYALMGAAAQLGGIVRMTLSLTVIMVEATGNVTYGLPIMLVLLTAKIVGDYFVEGLYDIHIKLQSVPFLHLEAPATSHWLTAREVMGAPVTCFNRIEKVGTIVDVLSNTSTNHNGFPVVMPVAASDNLGKICGLILRSQLIVLLKHKVFVELARSRLTQRKLQLKDFRDAYPRFPPIQSIHVSQDERECMMDLTEFMNPTPYTVPQETSLPRVFKLFRALGLRHLVVVDSENRVVGLVTRKDLARYHLGKHGLEEMQLAQT</sequence>
<evidence type="ECO:0000256" key="9">
    <source>
        <dbReference type="ARBA" id="ARBA00023214"/>
    </source>
</evidence>
<dbReference type="SUPFAM" id="SSF81340">
    <property type="entry name" value="Clc chloride channel"/>
    <property type="match status" value="1"/>
</dbReference>